<dbReference type="AlphaFoldDB" id="A0AAV6GZN7"/>
<feature type="compositionally biased region" description="Basic and acidic residues" evidence="1">
    <location>
        <begin position="105"/>
        <end position="118"/>
    </location>
</feature>
<comment type="caution">
    <text evidence="2">The sequence shown here is derived from an EMBL/GenBank/DDBJ whole genome shotgun (WGS) entry which is preliminary data.</text>
</comment>
<sequence>MTFILTQWMRSEDSSISSGTPIRIEDANQFIPLNTNPTEVLEKRNKIREQNRFDMMTAGPQSHKLAGIVIERPPVEGPVKPYTGEDEEQTGPLPPNPFSELSEEIDGKRPTDGEHDQLTSDDASTLSQSLSQPQSPQITPAKEENHTGVLLNGKGEGHDADQDELNKRMSQLTTSAESLKPPQGEKIEEVLSPDSSPSKSPNKKKKKFRTPSFLKKNKKKEKVEA</sequence>
<dbReference type="GO" id="GO:0051015">
    <property type="term" value="F:actin filament binding"/>
    <property type="evidence" value="ECO:0007669"/>
    <property type="project" value="TreeGrafter"/>
</dbReference>
<feature type="compositionally biased region" description="Basic and acidic residues" evidence="1">
    <location>
        <begin position="155"/>
        <end position="167"/>
    </location>
</feature>
<evidence type="ECO:0000313" key="2">
    <source>
        <dbReference type="EMBL" id="KAG5278931.1"/>
    </source>
</evidence>
<gene>
    <name evidence="2" type="ORF">AALO_G00104300</name>
</gene>
<feature type="region of interest" description="Disordered" evidence="1">
    <location>
        <begin position="64"/>
        <end position="225"/>
    </location>
</feature>
<organism evidence="2 3">
    <name type="scientific">Alosa alosa</name>
    <name type="common">allis shad</name>
    <dbReference type="NCBI Taxonomy" id="278164"/>
    <lineage>
        <taxon>Eukaryota</taxon>
        <taxon>Metazoa</taxon>
        <taxon>Chordata</taxon>
        <taxon>Craniata</taxon>
        <taxon>Vertebrata</taxon>
        <taxon>Euteleostomi</taxon>
        <taxon>Actinopterygii</taxon>
        <taxon>Neopterygii</taxon>
        <taxon>Teleostei</taxon>
        <taxon>Clupei</taxon>
        <taxon>Clupeiformes</taxon>
        <taxon>Clupeoidei</taxon>
        <taxon>Clupeidae</taxon>
        <taxon>Alosa</taxon>
    </lineage>
</organism>
<feature type="compositionally biased region" description="Low complexity" evidence="1">
    <location>
        <begin position="126"/>
        <end position="137"/>
    </location>
</feature>
<feature type="compositionally biased region" description="Polar residues" evidence="1">
    <location>
        <begin position="168"/>
        <end position="177"/>
    </location>
</feature>
<keyword evidence="3" id="KW-1185">Reference proteome</keyword>
<accession>A0AAV6GZN7</accession>
<dbReference type="GO" id="GO:0014069">
    <property type="term" value="C:postsynaptic density"/>
    <property type="evidence" value="ECO:0007669"/>
    <property type="project" value="TreeGrafter"/>
</dbReference>
<evidence type="ECO:0000313" key="3">
    <source>
        <dbReference type="Proteomes" id="UP000823561"/>
    </source>
</evidence>
<protein>
    <submittedName>
        <fullName evidence="2">Uncharacterized protein</fullName>
    </submittedName>
</protein>
<evidence type="ECO:0000256" key="1">
    <source>
        <dbReference type="SAM" id="MobiDB-lite"/>
    </source>
</evidence>
<dbReference type="GO" id="GO:0051016">
    <property type="term" value="P:barbed-end actin filament capping"/>
    <property type="evidence" value="ECO:0007669"/>
    <property type="project" value="TreeGrafter"/>
</dbReference>
<dbReference type="GO" id="GO:0005886">
    <property type="term" value="C:plasma membrane"/>
    <property type="evidence" value="ECO:0007669"/>
    <property type="project" value="TreeGrafter"/>
</dbReference>
<dbReference type="EMBL" id="JADWDJ010000007">
    <property type="protein sequence ID" value="KAG5278931.1"/>
    <property type="molecule type" value="Genomic_DNA"/>
</dbReference>
<proteinExistence type="predicted"/>
<dbReference type="PANTHER" id="PTHR10672:SF5">
    <property type="entry name" value="GAMMA-ADDUCIN"/>
    <property type="match status" value="1"/>
</dbReference>
<dbReference type="GO" id="GO:0005856">
    <property type="term" value="C:cytoskeleton"/>
    <property type="evidence" value="ECO:0007669"/>
    <property type="project" value="TreeGrafter"/>
</dbReference>
<name>A0AAV6GZN7_9TELE</name>
<feature type="compositionally biased region" description="Basic residues" evidence="1">
    <location>
        <begin position="201"/>
        <end position="225"/>
    </location>
</feature>
<dbReference type="Proteomes" id="UP000823561">
    <property type="component" value="Chromosome 7"/>
</dbReference>
<dbReference type="PANTHER" id="PTHR10672">
    <property type="entry name" value="ADDUCIN"/>
    <property type="match status" value="1"/>
</dbReference>
<reference evidence="2" key="1">
    <citation type="submission" date="2020-10" db="EMBL/GenBank/DDBJ databases">
        <title>Chromosome-scale genome assembly of the Allis shad, Alosa alosa.</title>
        <authorList>
            <person name="Margot Z."/>
            <person name="Christophe K."/>
            <person name="Cabau C."/>
            <person name="Louis A."/>
            <person name="Berthelot C."/>
            <person name="Parey E."/>
            <person name="Roest Crollius H."/>
            <person name="Montfort J."/>
            <person name="Robinson-Rechavi M."/>
            <person name="Bucao C."/>
            <person name="Bouchez O."/>
            <person name="Gislard M."/>
            <person name="Lluch J."/>
            <person name="Milhes M."/>
            <person name="Lampietro C."/>
            <person name="Lopez Roques C."/>
            <person name="Donnadieu C."/>
            <person name="Braasch I."/>
            <person name="Desvignes T."/>
            <person name="Postlethwait J."/>
            <person name="Bobe J."/>
            <person name="Guiguen Y."/>
        </authorList>
    </citation>
    <scope>NUCLEOTIDE SEQUENCE</scope>
    <source>
        <strain evidence="2">M-15738</strain>
        <tissue evidence="2">Blood</tissue>
    </source>
</reference>
<dbReference type="InterPro" id="IPR051017">
    <property type="entry name" value="Aldolase-II_Adducin_sf"/>
</dbReference>